<evidence type="ECO:0000313" key="5">
    <source>
        <dbReference type="EMBL" id="GGK00054.1"/>
    </source>
</evidence>
<dbReference type="Pfam" id="PF00089">
    <property type="entry name" value="Trypsin"/>
    <property type="match status" value="1"/>
</dbReference>
<dbReference type="InterPro" id="IPR009003">
    <property type="entry name" value="Peptidase_S1_PA"/>
</dbReference>
<dbReference type="PROSITE" id="PS00134">
    <property type="entry name" value="TRYPSIN_HIS"/>
    <property type="match status" value="1"/>
</dbReference>
<dbReference type="PROSITE" id="PS50240">
    <property type="entry name" value="TRYPSIN_DOM"/>
    <property type="match status" value="1"/>
</dbReference>
<keyword evidence="6" id="KW-1185">Reference proteome</keyword>
<feature type="domain" description="Peptidase S1" evidence="4">
    <location>
        <begin position="34"/>
        <end position="254"/>
    </location>
</feature>
<comment type="caution">
    <text evidence="5">The sequence shown here is derived from an EMBL/GenBank/DDBJ whole genome shotgun (WGS) entry which is preliminary data.</text>
</comment>
<dbReference type="AlphaFoldDB" id="A0A8J3BA35"/>
<evidence type="ECO:0000256" key="1">
    <source>
        <dbReference type="ARBA" id="ARBA00023157"/>
    </source>
</evidence>
<evidence type="ECO:0000259" key="4">
    <source>
        <dbReference type="PROSITE" id="PS50240"/>
    </source>
</evidence>
<dbReference type="GO" id="GO:0006508">
    <property type="term" value="P:proteolysis"/>
    <property type="evidence" value="ECO:0007669"/>
    <property type="project" value="UniProtKB-KW"/>
</dbReference>
<evidence type="ECO:0000313" key="6">
    <source>
        <dbReference type="Proteomes" id="UP000649739"/>
    </source>
</evidence>
<dbReference type="Gene3D" id="2.40.10.10">
    <property type="entry name" value="Trypsin-like serine proteases"/>
    <property type="match status" value="1"/>
</dbReference>
<keyword evidence="2" id="KW-0720">Serine protease</keyword>
<reference evidence="5" key="2">
    <citation type="submission" date="2020-09" db="EMBL/GenBank/DDBJ databases">
        <authorList>
            <person name="Sun Q."/>
            <person name="Ohkuma M."/>
        </authorList>
    </citation>
    <scope>NUCLEOTIDE SEQUENCE</scope>
    <source>
        <strain evidence="5">JCM 3090</strain>
    </source>
</reference>
<reference evidence="5" key="1">
    <citation type="journal article" date="2014" name="Int. J. Syst. Evol. Microbiol.">
        <title>Complete genome sequence of Corynebacterium casei LMG S-19264T (=DSM 44701T), isolated from a smear-ripened cheese.</title>
        <authorList>
            <consortium name="US DOE Joint Genome Institute (JGI-PGF)"/>
            <person name="Walter F."/>
            <person name="Albersmeier A."/>
            <person name="Kalinowski J."/>
            <person name="Ruckert C."/>
        </authorList>
    </citation>
    <scope>NUCLEOTIDE SEQUENCE</scope>
    <source>
        <strain evidence="5">JCM 3090</strain>
    </source>
</reference>
<feature type="signal peptide" evidence="3">
    <location>
        <begin position="1"/>
        <end position="27"/>
    </location>
</feature>
<dbReference type="InterPro" id="IPR001254">
    <property type="entry name" value="Trypsin_dom"/>
</dbReference>
<dbReference type="PRINTS" id="PR00722">
    <property type="entry name" value="CHYMOTRYPSIN"/>
</dbReference>
<name>A0A8J3BA35_9ACTN</name>
<dbReference type="InterPro" id="IPR001314">
    <property type="entry name" value="Peptidase_S1A"/>
</dbReference>
<dbReference type="InterPro" id="IPR018114">
    <property type="entry name" value="TRYPSIN_HIS"/>
</dbReference>
<dbReference type="RefSeq" id="WP_189171008.1">
    <property type="nucleotide sequence ID" value="NZ_BMQB01000007.1"/>
</dbReference>
<feature type="chain" id="PRO_5035242038" evidence="3">
    <location>
        <begin position="28"/>
        <end position="264"/>
    </location>
</feature>
<dbReference type="PANTHER" id="PTHR24252:SF7">
    <property type="entry name" value="HYALIN"/>
    <property type="match status" value="1"/>
</dbReference>
<gene>
    <name evidence="5" type="ORF">GCM10010123_32360</name>
</gene>
<accession>A0A8J3BA35</accession>
<dbReference type="SUPFAM" id="SSF50494">
    <property type="entry name" value="Trypsin-like serine proteases"/>
    <property type="match status" value="1"/>
</dbReference>
<keyword evidence="2" id="KW-0378">Hydrolase</keyword>
<dbReference type="PROSITE" id="PS00135">
    <property type="entry name" value="TRYPSIN_SER"/>
    <property type="match status" value="1"/>
</dbReference>
<sequence length="264" mass="27186">MNRRLPPALAAAAVVLFAPGLSGPAAADPHHHRIVGGKPAAEGAYPWVAHLSIMCGGSLVSPDIVLSAAHCFEGGSGRTGISVGKVNHTQGTIRKSAGVKYGVPPPRYGRNVAPGAVSDWAVIKLNEPVTDITPVAVPTDDKYDSTPTFRAMGWGDTREGGEGTTLLREVDLPHIPDAKCSEIFAGAEICAGDLAKGGIDTCQGDSGGPLAARDGDRWVLVGLTSWGKGCARPNNPGHYARVSAFITPIKNAITALGGTMPAGW</sequence>
<dbReference type="FunFam" id="2.40.10.10:FF:000002">
    <property type="entry name" value="Transmembrane protease serine"/>
    <property type="match status" value="1"/>
</dbReference>
<proteinExistence type="predicted"/>
<dbReference type="GO" id="GO:0004252">
    <property type="term" value="F:serine-type endopeptidase activity"/>
    <property type="evidence" value="ECO:0007669"/>
    <property type="project" value="InterPro"/>
</dbReference>
<protein>
    <submittedName>
        <fullName evidence="5">Trypsin</fullName>
    </submittedName>
</protein>
<dbReference type="Proteomes" id="UP000649739">
    <property type="component" value="Unassembled WGS sequence"/>
</dbReference>
<dbReference type="InterPro" id="IPR033116">
    <property type="entry name" value="TRYPSIN_SER"/>
</dbReference>
<dbReference type="EMBL" id="BMQB01000007">
    <property type="protein sequence ID" value="GGK00054.1"/>
    <property type="molecule type" value="Genomic_DNA"/>
</dbReference>
<keyword evidence="1" id="KW-1015">Disulfide bond</keyword>
<organism evidence="5 6">
    <name type="scientific">Pilimelia anulata</name>
    <dbReference type="NCBI Taxonomy" id="53371"/>
    <lineage>
        <taxon>Bacteria</taxon>
        <taxon>Bacillati</taxon>
        <taxon>Actinomycetota</taxon>
        <taxon>Actinomycetes</taxon>
        <taxon>Micromonosporales</taxon>
        <taxon>Micromonosporaceae</taxon>
        <taxon>Pilimelia</taxon>
    </lineage>
</organism>
<dbReference type="CDD" id="cd00190">
    <property type="entry name" value="Tryp_SPc"/>
    <property type="match status" value="1"/>
</dbReference>
<dbReference type="PANTHER" id="PTHR24252">
    <property type="entry name" value="ACROSIN-RELATED"/>
    <property type="match status" value="1"/>
</dbReference>
<evidence type="ECO:0000256" key="3">
    <source>
        <dbReference type="SAM" id="SignalP"/>
    </source>
</evidence>
<evidence type="ECO:0000256" key="2">
    <source>
        <dbReference type="RuleBase" id="RU363034"/>
    </source>
</evidence>
<keyword evidence="2" id="KW-0645">Protease</keyword>
<dbReference type="SMART" id="SM00020">
    <property type="entry name" value="Tryp_SPc"/>
    <property type="match status" value="1"/>
</dbReference>
<keyword evidence="3" id="KW-0732">Signal</keyword>
<dbReference type="InterPro" id="IPR043504">
    <property type="entry name" value="Peptidase_S1_PA_chymotrypsin"/>
</dbReference>